<reference evidence="11 12" key="1">
    <citation type="submission" date="2022-09" db="EMBL/GenBank/DDBJ databases">
        <title>Draft genome of isolate Be4.</title>
        <authorList>
            <person name="Sanchez-Castro I."/>
            <person name="Martinez-Rodriguez P."/>
            <person name="Descostes M."/>
            <person name="Merroun M."/>
        </authorList>
    </citation>
    <scope>NUCLEOTIDE SEQUENCE [LARGE SCALE GENOMIC DNA]</scope>
    <source>
        <strain evidence="11 12">Be4</strain>
    </source>
</reference>
<keyword evidence="4" id="KW-0547">Nucleotide-binding</keyword>
<evidence type="ECO:0000313" key="12">
    <source>
        <dbReference type="Proteomes" id="UP001525968"/>
    </source>
</evidence>
<evidence type="ECO:0000256" key="7">
    <source>
        <dbReference type="ARBA" id="ARBA00023136"/>
    </source>
</evidence>
<dbReference type="PROSITE" id="PS50929">
    <property type="entry name" value="ABC_TM1F"/>
    <property type="match status" value="1"/>
</dbReference>
<proteinExistence type="predicted"/>
<keyword evidence="6 8" id="KW-1133">Transmembrane helix</keyword>
<evidence type="ECO:0000256" key="3">
    <source>
        <dbReference type="ARBA" id="ARBA00022692"/>
    </source>
</evidence>
<evidence type="ECO:0000259" key="10">
    <source>
        <dbReference type="PROSITE" id="PS50929"/>
    </source>
</evidence>
<gene>
    <name evidence="11" type="ORF">N0K08_07065</name>
</gene>
<dbReference type="NCBIfam" id="TIGR01842">
    <property type="entry name" value="type_I_sec_PrtD"/>
    <property type="match status" value="1"/>
</dbReference>
<dbReference type="Gene3D" id="3.40.50.300">
    <property type="entry name" value="P-loop containing nucleotide triphosphate hydrolases"/>
    <property type="match status" value="1"/>
</dbReference>
<evidence type="ECO:0000256" key="2">
    <source>
        <dbReference type="ARBA" id="ARBA00022475"/>
    </source>
</evidence>
<dbReference type="PROSITE" id="PS50893">
    <property type="entry name" value="ABC_TRANSPORTER_2"/>
    <property type="match status" value="1"/>
</dbReference>
<feature type="domain" description="ABC transmembrane type-1" evidence="10">
    <location>
        <begin position="27"/>
        <end position="301"/>
    </location>
</feature>
<dbReference type="PANTHER" id="PTHR24221">
    <property type="entry name" value="ATP-BINDING CASSETTE SUB-FAMILY B"/>
    <property type="match status" value="1"/>
</dbReference>
<sequence>MKSNQVPSELRTAVAGLRPYFVRSAWFSLFASLLVLAPSGYMLEVYGRVVNSRSHATLFWLTVLVLGAFLLMEVLEWSRSEIMRSAAEALDKKMHMRVFNAMFEANVRQVPGGQMQTLADFKRVCEFLYSPALLAIMEAPIALVMMVLLFLISPVLGWTAVVFGLLQVGITWMNEQRTKPPLMAANRESMEAQRYADDTLNNAEVLEAMGMLKNTRRRWIAKQRQFLQLHAVASDSAGGFQALSKLVQNILSSLLLGLACWLLLQDQLHLGGGMMVVSSILGGRMLAPLVQVVGQWRSVVNVRDSWNRLNALLAAVPADSRAMTLPAPQARVQVEQLTAGAPGSAATILRGIAFALQPGDVLAVVGPSASGKTTLARLLVGLWPATMGKVRLDGADVQTWNKRELGPHVGYLPQDVALFDGTMAENIARFGKMDMAKVEAAARAVGLHALICSLPQGYDTLVGPGGIRLSGGQHQRVGLARAFYGEPVYVVLDEPNSSLDEEGDAALSQAIRQASARGATVIVITHRASVLSVATKMLLLRDGLQQAFGPRDEVLAALTKAARQATQMPVPMGPVAA</sequence>
<evidence type="ECO:0000256" key="4">
    <source>
        <dbReference type="ARBA" id="ARBA00022741"/>
    </source>
</evidence>
<dbReference type="InterPro" id="IPR003593">
    <property type="entry name" value="AAA+_ATPase"/>
</dbReference>
<dbReference type="InterPro" id="IPR003439">
    <property type="entry name" value="ABC_transporter-like_ATP-bd"/>
</dbReference>
<evidence type="ECO:0000256" key="1">
    <source>
        <dbReference type="ARBA" id="ARBA00004651"/>
    </source>
</evidence>
<keyword evidence="3 8" id="KW-0812">Transmembrane</keyword>
<dbReference type="PANTHER" id="PTHR24221:SF248">
    <property type="entry name" value="ABC TRANSPORTER TRANSMEMBRANE REGION"/>
    <property type="match status" value="1"/>
</dbReference>
<dbReference type="EMBL" id="JAODYH010000003">
    <property type="protein sequence ID" value="MCT9810386.1"/>
    <property type="molecule type" value="Genomic_DNA"/>
</dbReference>
<dbReference type="Proteomes" id="UP001525968">
    <property type="component" value="Unassembled WGS sequence"/>
</dbReference>
<feature type="domain" description="ABC transporter" evidence="9">
    <location>
        <begin position="332"/>
        <end position="567"/>
    </location>
</feature>
<dbReference type="SUPFAM" id="SSF52540">
    <property type="entry name" value="P-loop containing nucleoside triphosphate hydrolases"/>
    <property type="match status" value="1"/>
</dbReference>
<keyword evidence="7 8" id="KW-0472">Membrane</keyword>
<dbReference type="RefSeq" id="WP_261499400.1">
    <property type="nucleotide sequence ID" value="NZ_JAODYH010000003.1"/>
</dbReference>
<dbReference type="SMART" id="SM00382">
    <property type="entry name" value="AAA"/>
    <property type="match status" value="1"/>
</dbReference>
<protein>
    <submittedName>
        <fullName evidence="11">Type I secretion system permease/ATPase</fullName>
    </submittedName>
</protein>
<comment type="caution">
    <text evidence="11">The sequence shown here is derived from an EMBL/GenBank/DDBJ whole genome shotgun (WGS) entry which is preliminary data.</text>
</comment>
<keyword evidence="5" id="KW-0067">ATP-binding</keyword>
<name>A0ABT2PIS8_9BURK</name>
<dbReference type="InterPro" id="IPR011527">
    <property type="entry name" value="ABC1_TM_dom"/>
</dbReference>
<accession>A0ABT2PIS8</accession>
<dbReference type="InterPro" id="IPR039421">
    <property type="entry name" value="Type_1_exporter"/>
</dbReference>
<evidence type="ECO:0000313" key="11">
    <source>
        <dbReference type="EMBL" id="MCT9810386.1"/>
    </source>
</evidence>
<dbReference type="Pfam" id="PF00664">
    <property type="entry name" value="ABC_membrane"/>
    <property type="match status" value="1"/>
</dbReference>
<dbReference type="InterPro" id="IPR027417">
    <property type="entry name" value="P-loop_NTPase"/>
</dbReference>
<evidence type="ECO:0000256" key="5">
    <source>
        <dbReference type="ARBA" id="ARBA00022840"/>
    </source>
</evidence>
<keyword evidence="12" id="KW-1185">Reference proteome</keyword>
<evidence type="ECO:0000256" key="8">
    <source>
        <dbReference type="SAM" id="Phobius"/>
    </source>
</evidence>
<dbReference type="Gene3D" id="1.20.1560.10">
    <property type="entry name" value="ABC transporter type 1, transmembrane domain"/>
    <property type="match status" value="1"/>
</dbReference>
<organism evidence="11 12">
    <name type="scientific">Acidovorax bellezanensis</name>
    <dbReference type="NCBI Taxonomy" id="2976702"/>
    <lineage>
        <taxon>Bacteria</taxon>
        <taxon>Pseudomonadati</taxon>
        <taxon>Pseudomonadota</taxon>
        <taxon>Betaproteobacteria</taxon>
        <taxon>Burkholderiales</taxon>
        <taxon>Comamonadaceae</taxon>
        <taxon>Acidovorax</taxon>
    </lineage>
</organism>
<comment type="subcellular location">
    <subcellularLocation>
        <location evidence="1">Cell membrane</location>
        <topology evidence="1">Multi-pass membrane protein</topology>
    </subcellularLocation>
</comment>
<evidence type="ECO:0000259" key="9">
    <source>
        <dbReference type="PROSITE" id="PS50893"/>
    </source>
</evidence>
<dbReference type="SUPFAM" id="SSF90123">
    <property type="entry name" value="ABC transporter transmembrane region"/>
    <property type="match status" value="1"/>
</dbReference>
<dbReference type="InterPro" id="IPR036640">
    <property type="entry name" value="ABC1_TM_sf"/>
</dbReference>
<dbReference type="InterPro" id="IPR010128">
    <property type="entry name" value="ATPase_T1SS_PrtD-like"/>
</dbReference>
<feature type="transmembrane region" description="Helical" evidence="8">
    <location>
        <begin position="57"/>
        <end position="75"/>
    </location>
</feature>
<feature type="transmembrane region" description="Helical" evidence="8">
    <location>
        <begin position="20"/>
        <end position="37"/>
    </location>
</feature>
<keyword evidence="2" id="KW-1003">Cell membrane</keyword>
<dbReference type="Pfam" id="PF00005">
    <property type="entry name" value="ABC_tran"/>
    <property type="match status" value="1"/>
</dbReference>
<evidence type="ECO:0000256" key="6">
    <source>
        <dbReference type="ARBA" id="ARBA00022989"/>
    </source>
</evidence>